<reference evidence="5" key="1">
    <citation type="submission" date="2012-12" db="EMBL/GenBank/DDBJ databases">
        <authorList>
            <person name="Hellsten U."/>
            <person name="Grimwood J."/>
            <person name="Chapman J.A."/>
            <person name="Shapiro H."/>
            <person name="Aerts A."/>
            <person name="Otillar R.P."/>
            <person name="Terry A.Y."/>
            <person name="Boore J.L."/>
            <person name="Simakov O."/>
            <person name="Marletaz F."/>
            <person name="Cho S.-J."/>
            <person name="Edsinger-Gonzales E."/>
            <person name="Havlak P."/>
            <person name="Kuo D.-H."/>
            <person name="Larsson T."/>
            <person name="Lv J."/>
            <person name="Arendt D."/>
            <person name="Savage R."/>
            <person name="Osoegawa K."/>
            <person name="de Jong P."/>
            <person name="Lindberg D.R."/>
            <person name="Seaver E.C."/>
            <person name="Weisblat D.A."/>
            <person name="Putnam N.H."/>
            <person name="Grigoriev I.V."/>
            <person name="Rokhsar D.S."/>
        </authorList>
    </citation>
    <scope>NUCLEOTIDE SEQUENCE</scope>
    <source>
        <strain evidence="5">I ESC-2004</strain>
    </source>
</reference>
<dbReference type="Gene3D" id="2.30.29.30">
    <property type="entry name" value="Pleckstrin-homology domain (PH domain)/Phosphotyrosine-binding domain (PTB)"/>
    <property type="match status" value="1"/>
</dbReference>
<dbReference type="EnsemblMetazoa" id="CapteT166052">
    <property type="protein sequence ID" value="CapteP166052"/>
    <property type="gene ID" value="CapteG166052"/>
</dbReference>
<dbReference type="PANTHER" id="PTHR11232:SF74">
    <property type="entry name" value="PTB DOMAIN-CONTAINING ADAPTER PROTEIN CED-6-LIKE PROTEIN"/>
    <property type="match status" value="1"/>
</dbReference>
<dbReference type="PANTHER" id="PTHR11232">
    <property type="entry name" value="PHOSPHOTYROSINE INTERACTION DOMAIN-CONTAINING FAMILY MEMBER"/>
    <property type="match status" value="1"/>
</dbReference>
<accession>R7VME8</accession>
<organism evidence="3">
    <name type="scientific">Capitella teleta</name>
    <name type="common">Polychaete worm</name>
    <dbReference type="NCBI Taxonomy" id="283909"/>
    <lineage>
        <taxon>Eukaryota</taxon>
        <taxon>Metazoa</taxon>
        <taxon>Spiralia</taxon>
        <taxon>Lophotrochozoa</taxon>
        <taxon>Annelida</taxon>
        <taxon>Polychaeta</taxon>
        <taxon>Sedentaria</taxon>
        <taxon>Scolecida</taxon>
        <taxon>Capitellidae</taxon>
        <taxon>Capitella</taxon>
    </lineage>
</organism>
<evidence type="ECO:0000313" key="3">
    <source>
        <dbReference type="EMBL" id="ELU18715.1"/>
    </source>
</evidence>
<gene>
    <name evidence="3" type="ORF">CAPTEDRAFT_166052</name>
</gene>
<evidence type="ECO:0000313" key="5">
    <source>
        <dbReference type="Proteomes" id="UP000014760"/>
    </source>
</evidence>
<feature type="domain" description="PID" evidence="2">
    <location>
        <begin position="32"/>
        <end position="175"/>
    </location>
</feature>
<dbReference type="SMART" id="SM00462">
    <property type="entry name" value="PTB"/>
    <property type="match status" value="1"/>
</dbReference>
<sequence length="335" mass="36886">MDSILKGLKRVKAPRHKKLADTWNAEQSPVKDGVTFNAKYLGSTLVEELEDEAQSYGHSICSEAVKAIFTMSKASSKPFPGMNITVSYKGIKVTDTETNSIFTDLDIYRINFCSADKHHDRVFAYIARSTENETMECHAFLCAKRKVAHAIALTVAQAFHLAKEDCEEKEQKEIENRQQQVYELCSNDSAETASEGNQEPPCQEQRPNPLLCDISAGPLTAPELRIPAPVVPSHAAQSAPAAPNTMGFEDNFVPPPIPARPSQGFEDNFSDMILPASQSPPTKSVNEFSLLEPYVMQNSKSFTPSSYQTKDLNDAVFNLSQKSSTAACVDDLLCL</sequence>
<reference evidence="3 5" key="2">
    <citation type="journal article" date="2013" name="Nature">
        <title>Insights into bilaterian evolution from three spiralian genomes.</title>
        <authorList>
            <person name="Simakov O."/>
            <person name="Marletaz F."/>
            <person name="Cho S.J."/>
            <person name="Edsinger-Gonzales E."/>
            <person name="Havlak P."/>
            <person name="Hellsten U."/>
            <person name="Kuo D.H."/>
            <person name="Larsson T."/>
            <person name="Lv J."/>
            <person name="Arendt D."/>
            <person name="Savage R."/>
            <person name="Osoegawa K."/>
            <person name="de Jong P."/>
            <person name="Grimwood J."/>
            <person name="Chapman J.A."/>
            <person name="Shapiro H."/>
            <person name="Aerts A."/>
            <person name="Otillar R.P."/>
            <person name="Terry A.Y."/>
            <person name="Boore J.L."/>
            <person name="Grigoriev I.V."/>
            <person name="Lindberg D.R."/>
            <person name="Seaver E.C."/>
            <person name="Weisblat D.A."/>
            <person name="Putnam N.H."/>
            <person name="Rokhsar D.S."/>
        </authorList>
    </citation>
    <scope>NUCLEOTIDE SEQUENCE</scope>
    <source>
        <strain evidence="3 5">I ESC-2004</strain>
    </source>
</reference>
<dbReference type="OrthoDB" id="9999955at2759"/>
<name>R7VME8_CAPTE</name>
<dbReference type="Proteomes" id="UP000014760">
    <property type="component" value="Unassembled WGS sequence"/>
</dbReference>
<dbReference type="InterPro" id="IPR011993">
    <property type="entry name" value="PH-like_dom_sf"/>
</dbReference>
<evidence type="ECO:0000313" key="4">
    <source>
        <dbReference type="EnsemblMetazoa" id="CapteP166052"/>
    </source>
</evidence>
<evidence type="ECO:0000256" key="1">
    <source>
        <dbReference type="SAM" id="MobiDB-lite"/>
    </source>
</evidence>
<keyword evidence="5" id="KW-1185">Reference proteome</keyword>
<dbReference type="AlphaFoldDB" id="R7VME8"/>
<dbReference type="Pfam" id="PF00640">
    <property type="entry name" value="PID"/>
    <property type="match status" value="1"/>
</dbReference>
<dbReference type="InterPro" id="IPR006020">
    <property type="entry name" value="PTB/PI_dom"/>
</dbReference>
<feature type="region of interest" description="Disordered" evidence="1">
    <location>
        <begin position="188"/>
        <end position="211"/>
    </location>
</feature>
<evidence type="ECO:0000259" key="2">
    <source>
        <dbReference type="PROSITE" id="PS01179"/>
    </source>
</evidence>
<protein>
    <recommendedName>
        <fullName evidence="2">PID domain-containing protein</fullName>
    </recommendedName>
</protein>
<dbReference type="InterPro" id="IPR051133">
    <property type="entry name" value="Adapter_Engulfment-Domain"/>
</dbReference>
<dbReference type="STRING" id="283909.R7VME8"/>
<dbReference type="CDD" id="cd13159">
    <property type="entry name" value="PTB_LDLRAP-mammal-like"/>
    <property type="match status" value="1"/>
</dbReference>
<dbReference type="SUPFAM" id="SSF50729">
    <property type="entry name" value="PH domain-like"/>
    <property type="match status" value="1"/>
</dbReference>
<dbReference type="PROSITE" id="PS01179">
    <property type="entry name" value="PID"/>
    <property type="match status" value="1"/>
</dbReference>
<dbReference type="EMBL" id="KB291799">
    <property type="protein sequence ID" value="ELU18715.1"/>
    <property type="molecule type" value="Genomic_DNA"/>
</dbReference>
<dbReference type="OMA" id="YICREGS"/>
<reference evidence="4" key="3">
    <citation type="submission" date="2015-06" db="UniProtKB">
        <authorList>
            <consortium name="EnsemblMetazoa"/>
        </authorList>
    </citation>
    <scope>IDENTIFICATION</scope>
</reference>
<feature type="compositionally biased region" description="Polar residues" evidence="1">
    <location>
        <begin position="188"/>
        <end position="197"/>
    </location>
</feature>
<proteinExistence type="predicted"/>
<dbReference type="EMBL" id="AMQN01000498">
    <property type="status" value="NOT_ANNOTATED_CDS"/>
    <property type="molecule type" value="Genomic_DNA"/>
</dbReference>
<dbReference type="HOGENOM" id="CLU_829601_0_0_1"/>